<dbReference type="InterPro" id="IPR012677">
    <property type="entry name" value="Nucleotide-bd_a/b_plait_sf"/>
</dbReference>
<dbReference type="SUPFAM" id="SSF54928">
    <property type="entry name" value="RNA-binding domain, RBD"/>
    <property type="match status" value="1"/>
</dbReference>
<keyword evidence="3" id="KW-0539">Nucleus</keyword>
<evidence type="ECO:0000256" key="2">
    <source>
        <dbReference type="ARBA" id="ARBA00022884"/>
    </source>
</evidence>
<gene>
    <name evidence="7" type="ORF">V5799_025256</name>
</gene>
<dbReference type="InterPro" id="IPR000504">
    <property type="entry name" value="RRM_dom"/>
</dbReference>
<dbReference type="CDD" id="cd12226">
    <property type="entry name" value="RRM_NOL8"/>
    <property type="match status" value="1"/>
</dbReference>
<dbReference type="GO" id="GO:0005730">
    <property type="term" value="C:nucleolus"/>
    <property type="evidence" value="ECO:0007669"/>
    <property type="project" value="UniProtKB-SubCell"/>
</dbReference>
<dbReference type="AlphaFoldDB" id="A0AAQ4EA35"/>
<name>A0AAQ4EA35_AMBAM</name>
<feature type="region of interest" description="Disordered" evidence="5">
    <location>
        <begin position="220"/>
        <end position="339"/>
    </location>
</feature>
<dbReference type="GO" id="GO:0003723">
    <property type="term" value="F:RNA binding"/>
    <property type="evidence" value="ECO:0007669"/>
    <property type="project" value="UniProtKB-UniRule"/>
</dbReference>
<evidence type="ECO:0000259" key="6">
    <source>
        <dbReference type="PROSITE" id="PS50102"/>
    </source>
</evidence>
<feature type="domain" description="RRM" evidence="6">
    <location>
        <begin position="3"/>
        <end position="84"/>
    </location>
</feature>
<dbReference type="EMBL" id="JARKHS020019657">
    <property type="protein sequence ID" value="KAK8771500.1"/>
    <property type="molecule type" value="Genomic_DNA"/>
</dbReference>
<feature type="region of interest" description="Disordered" evidence="5">
    <location>
        <begin position="373"/>
        <end position="406"/>
    </location>
</feature>
<dbReference type="Gene3D" id="3.30.70.330">
    <property type="match status" value="1"/>
</dbReference>
<evidence type="ECO:0000256" key="5">
    <source>
        <dbReference type="SAM" id="MobiDB-lite"/>
    </source>
</evidence>
<evidence type="ECO:0000313" key="8">
    <source>
        <dbReference type="Proteomes" id="UP001321473"/>
    </source>
</evidence>
<protein>
    <recommendedName>
        <fullName evidence="6">RRM domain-containing protein</fullName>
    </recommendedName>
</protein>
<feature type="compositionally biased region" description="Basic and acidic residues" evidence="5">
    <location>
        <begin position="440"/>
        <end position="454"/>
    </location>
</feature>
<feature type="compositionally biased region" description="Basic and acidic residues" evidence="5">
    <location>
        <begin position="93"/>
        <end position="103"/>
    </location>
</feature>
<keyword evidence="8" id="KW-1185">Reference proteome</keyword>
<accession>A0AAQ4EA35</accession>
<evidence type="ECO:0000256" key="4">
    <source>
        <dbReference type="PROSITE-ProRule" id="PRU00176"/>
    </source>
</evidence>
<evidence type="ECO:0000256" key="1">
    <source>
        <dbReference type="ARBA" id="ARBA00004604"/>
    </source>
</evidence>
<feature type="compositionally biased region" description="Polar residues" evidence="5">
    <location>
        <begin position="155"/>
        <end position="176"/>
    </location>
</feature>
<dbReference type="InterPro" id="IPR035979">
    <property type="entry name" value="RBD_domain_sf"/>
</dbReference>
<comment type="caution">
    <text evidence="7">The sequence shown here is derived from an EMBL/GenBank/DDBJ whole genome shotgun (WGS) entry which is preliminary data.</text>
</comment>
<feature type="region of interest" description="Disordered" evidence="5">
    <location>
        <begin position="93"/>
        <end position="180"/>
    </location>
</feature>
<keyword evidence="2 4" id="KW-0694">RNA-binding</keyword>
<evidence type="ECO:0000256" key="3">
    <source>
        <dbReference type="ARBA" id="ARBA00023242"/>
    </source>
</evidence>
<feature type="compositionally biased region" description="Acidic residues" evidence="5">
    <location>
        <begin position="321"/>
        <end position="335"/>
    </location>
</feature>
<dbReference type="SMART" id="SM00360">
    <property type="entry name" value="RRM"/>
    <property type="match status" value="1"/>
</dbReference>
<organism evidence="7 8">
    <name type="scientific">Amblyomma americanum</name>
    <name type="common">Lone star tick</name>
    <dbReference type="NCBI Taxonomy" id="6943"/>
    <lineage>
        <taxon>Eukaryota</taxon>
        <taxon>Metazoa</taxon>
        <taxon>Ecdysozoa</taxon>
        <taxon>Arthropoda</taxon>
        <taxon>Chelicerata</taxon>
        <taxon>Arachnida</taxon>
        <taxon>Acari</taxon>
        <taxon>Parasitiformes</taxon>
        <taxon>Ixodida</taxon>
        <taxon>Ixodoidea</taxon>
        <taxon>Ixodidae</taxon>
        <taxon>Amblyomminae</taxon>
        <taxon>Amblyomma</taxon>
    </lineage>
</organism>
<reference evidence="7 8" key="1">
    <citation type="journal article" date="2023" name="Arcadia Sci">
        <title>De novo assembly of a long-read Amblyomma americanum tick genome.</title>
        <authorList>
            <person name="Chou S."/>
            <person name="Poskanzer K.E."/>
            <person name="Rollins M."/>
            <person name="Thuy-Boun P.S."/>
        </authorList>
    </citation>
    <scope>NUCLEOTIDE SEQUENCE [LARGE SCALE GENOMIC DNA]</scope>
    <source>
        <strain evidence="7">F_SG_1</strain>
        <tissue evidence="7">Salivary glands</tissue>
    </source>
</reference>
<evidence type="ECO:0000313" key="7">
    <source>
        <dbReference type="EMBL" id="KAK8771500.1"/>
    </source>
</evidence>
<feature type="compositionally biased region" description="Basic and acidic residues" evidence="5">
    <location>
        <begin position="238"/>
        <end position="248"/>
    </location>
</feature>
<dbReference type="PANTHER" id="PTHR48029:SF1">
    <property type="entry name" value="NUCLEOLAR PROTEIN 8"/>
    <property type="match status" value="1"/>
</dbReference>
<dbReference type="PANTHER" id="PTHR48029">
    <property type="entry name" value="NUCLEOLAR PROTEIN 8"/>
    <property type="match status" value="1"/>
</dbReference>
<dbReference type="Proteomes" id="UP001321473">
    <property type="component" value="Unassembled WGS sequence"/>
</dbReference>
<sequence>MKKRLFVGSLGSTVTDRDLKEKFARFGDVDNVELHTKKDESGKPFKMFAYVDLDTDQEKLVNCIKTYNNAKWKGSNIVVQVAKESYIQRIQREAKARASEDAKNAPPDSAEPTPLKKVKQEKPDWTDRVRVKTEKPDWTEGVRVKVEEPDRPPRQTWQSNWRTSHGLSSRGKQQASPGEFAEEKAFLFDDEERPSGSMPVPQCRADVALLRHAWGQRLGTGYEDAYGDDDLEVVPASRDPEQEREAKRQAANAKRLASLKERFAQSHTQRRLLHSALSSVDGSDRKRRIVFKESDEEEDDAGMTPANQPPRGADQRRLALFDDDEGEEEAEEEGNFLDFRLRPQFEGHRGHKVLELQSKFAADDRFRLNERFLESDDEEPSGGNRDDDHGTSAGDTESLDPEKERARNLDILRDILGPEGTLSRPKPIFKDAMQLRFDPAKDSAAKFEIKPEQKTKKKRQQEEAAVPPQVSSEQFYEVTGSLHDALASRSGGFSLAQMFAGQLQDEDLQAGEQAFAC</sequence>
<comment type="subcellular location">
    <subcellularLocation>
        <location evidence="1">Nucleus</location>
        <location evidence="1">Nucleolus</location>
    </subcellularLocation>
</comment>
<dbReference type="InterPro" id="IPR034138">
    <property type="entry name" value="NOP8_RRM"/>
</dbReference>
<proteinExistence type="predicted"/>
<feature type="region of interest" description="Disordered" evidence="5">
    <location>
        <begin position="440"/>
        <end position="477"/>
    </location>
</feature>
<dbReference type="PROSITE" id="PS50102">
    <property type="entry name" value="RRM"/>
    <property type="match status" value="1"/>
</dbReference>
<dbReference type="Pfam" id="PF00076">
    <property type="entry name" value="RRM_1"/>
    <property type="match status" value="1"/>
</dbReference>
<feature type="compositionally biased region" description="Basic and acidic residues" evidence="5">
    <location>
        <begin position="118"/>
        <end position="153"/>
    </location>
</feature>